<dbReference type="Proteomes" id="UP000004079">
    <property type="component" value="Unassembled WGS sequence"/>
</dbReference>
<accession>D1QQG2</accession>
<dbReference type="STRING" id="649760.HMPREF0971_01211"/>
<sequence>MRVGKVKNSFLISQKQRKLVRDLKQMQSPFKMNLHLNKKEEKLVQLSK</sequence>
<evidence type="ECO:0000313" key="1">
    <source>
        <dbReference type="EMBL" id="EFB32368.1"/>
    </source>
</evidence>
<organism evidence="1 2">
    <name type="scientific">Segatella oris F0302</name>
    <dbReference type="NCBI Taxonomy" id="649760"/>
    <lineage>
        <taxon>Bacteria</taxon>
        <taxon>Pseudomonadati</taxon>
        <taxon>Bacteroidota</taxon>
        <taxon>Bacteroidia</taxon>
        <taxon>Bacteroidales</taxon>
        <taxon>Prevotellaceae</taxon>
        <taxon>Segatella</taxon>
    </lineage>
</organism>
<gene>
    <name evidence="1" type="ORF">HMPREF0971_01211</name>
</gene>
<evidence type="ECO:0000313" key="2">
    <source>
        <dbReference type="Proteomes" id="UP000004079"/>
    </source>
</evidence>
<comment type="caution">
    <text evidence="1">The sequence shown here is derived from an EMBL/GenBank/DDBJ whole genome shotgun (WGS) entry which is preliminary data.</text>
</comment>
<name>D1QQG2_9BACT</name>
<dbReference type="EMBL" id="ACUZ02000023">
    <property type="protein sequence ID" value="EFB32368.1"/>
    <property type="molecule type" value="Genomic_DNA"/>
</dbReference>
<dbReference type="HOGENOM" id="CLU_3156342_0_0_10"/>
<proteinExistence type="predicted"/>
<protein>
    <submittedName>
        <fullName evidence="1">Uncharacterized protein</fullName>
    </submittedName>
</protein>
<reference evidence="1 2" key="1">
    <citation type="submission" date="2009-11" db="EMBL/GenBank/DDBJ databases">
        <authorList>
            <person name="Weinstock G."/>
            <person name="Sodergren E."/>
            <person name="Clifton S."/>
            <person name="Fulton L."/>
            <person name="Fulton B."/>
            <person name="Courtney L."/>
            <person name="Fronick C."/>
            <person name="Harrison M."/>
            <person name="Strong C."/>
            <person name="Farmer C."/>
            <person name="Delahaunty K."/>
            <person name="Markovic C."/>
            <person name="Hall O."/>
            <person name="Minx P."/>
            <person name="Tomlinson C."/>
            <person name="Mitreva M."/>
            <person name="Nelson J."/>
            <person name="Hou S."/>
            <person name="Wollam A."/>
            <person name="Pepin K.H."/>
            <person name="Johnson M."/>
            <person name="Bhonagiri V."/>
            <person name="Nash W.E."/>
            <person name="Warren W."/>
            <person name="Chinwalla A."/>
            <person name="Mardis E.R."/>
            <person name="Wilson R.K."/>
        </authorList>
    </citation>
    <scope>NUCLEOTIDE SEQUENCE [LARGE SCALE GENOMIC DNA]</scope>
    <source>
        <strain evidence="1 2">F0302</strain>
    </source>
</reference>
<dbReference type="AlphaFoldDB" id="D1QQG2"/>